<dbReference type="InterPro" id="IPR013589">
    <property type="entry name" value="Bac_transglu_N"/>
</dbReference>
<evidence type="ECO:0000259" key="1">
    <source>
        <dbReference type="SMART" id="SM00460"/>
    </source>
</evidence>
<dbReference type="Pfam" id="PF01841">
    <property type="entry name" value="Transglut_core"/>
    <property type="match status" value="1"/>
</dbReference>
<dbReference type="OrthoDB" id="9804023at2"/>
<comment type="caution">
    <text evidence="2">The sequence shown here is derived from an EMBL/GenBank/DDBJ whole genome shotgun (WGS) entry which is preliminary data.</text>
</comment>
<dbReference type="Pfam" id="PF08379">
    <property type="entry name" value="Bact_transglu_N"/>
    <property type="match status" value="1"/>
</dbReference>
<evidence type="ECO:0000313" key="3">
    <source>
        <dbReference type="Proteomes" id="UP000596977"/>
    </source>
</evidence>
<dbReference type="SUPFAM" id="SSF54001">
    <property type="entry name" value="Cysteine proteinases"/>
    <property type="match status" value="1"/>
</dbReference>
<sequence length="292" mass="31889">MLYDVKLKLSYTYDAPVSGGRHLVRVFPVSLPNIQRVIASSLHLEPGPAENSEFADFFGSRVASLAYRSAHDALEIAMTARVEVFRTPMNVSNAPDSLTLAEQIAATWDMGWRSPHHYLSTSPRIVLTADITQYARQSLTATSDVFAAATDFCMRIHRDFAYDGEATLVDTPVTEAFSLRRGVCQDFAHIMIAGLRGLGIPAGYVSGFLRTIPPEGQPRLEGADAMHAWVKVWCGSQIGWVEFDPTNAMQAGPDHIVIGYGRDYSDVTPIVGILRSAGGQDTTQAVDVIEVN</sequence>
<dbReference type="PANTHER" id="PTHR33490">
    <property type="entry name" value="BLR5614 PROTEIN-RELATED"/>
    <property type="match status" value="1"/>
</dbReference>
<dbReference type="Gene3D" id="3.10.620.30">
    <property type="match status" value="1"/>
</dbReference>
<dbReference type="InterPro" id="IPR038765">
    <property type="entry name" value="Papain-like_cys_pep_sf"/>
</dbReference>
<dbReference type="RefSeq" id="WP_127072747.1">
    <property type="nucleotide sequence ID" value="NZ_BMKB01000002.1"/>
</dbReference>
<dbReference type="EMBL" id="BMKB01000002">
    <property type="protein sequence ID" value="GGA44384.1"/>
    <property type="molecule type" value="Genomic_DNA"/>
</dbReference>
<gene>
    <name evidence="2" type="ORF">GCM10011499_12550</name>
</gene>
<reference evidence="2 3" key="1">
    <citation type="journal article" date="2014" name="Int. J. Syst. Evol. Microbiol.">
        <title>Complete genome sequence of Corynebacterium casei LMG S-19264T (=DSM 44701T), isolated from a smear-ripened cheese.</title>
        <authorList>
            <consortium name="US DOE Joint Genome Institute (JGI-PGF)"/>
            <person name="Walter F."/>
            <person name="Albersmeier A."/>
            <person name="Kalinowski J."/>
            <person name="Ruckert C."/>
        </authorList>
    </citation>
    <scope>NUCLEOTIDE SEQUENCE [LARGE SCALE GENOMIC DNA]</scope>
    <source>
        <strain evidence="2 3">CGMCC 1.15896</strain>
    </source>
</reference>
<proteinExistence type="predicted"/>
<keyword evidence="3" id="KW-1185">Reference proteome</keyword>
<dbReference type="SMART" id="SM00460">
    <property type="entry name" value="TGc"/>
    <property type="match status" value="1"/>
</dbReference>
<protein>
    <submittedName>
        <fullName evidence="2">Transglutaminase</fullName>
    </submittedName>
</protein>
<name>A0A916VWI0_9HYPH</name>
<dbReference type="AlphaFoldDB" id="A0A916VWI0"/>
<accession>A0A916VWI0</accession>
<evidence type="ECO:0000313" key="2">
    <source>
        <dbReference type="EMBL" id="GGA44384.1"/>
    </source>
</evidence>
<dbReference type="InterPro" id="IPR002931">
    <property type="entry name" value="Transglutaminase-like"/>
</dbReference>
<dbReference type="Proteomes" id="UP000596977">
    <property type="component" value="Unassembled WGS sequence"/>
</dbReference>
<feature type="domain" description="Transglutaminase-like" evidence="1">
    <location>
        <begin position="176"/>
        <end position="247"/>
    </location>
</feature>
<dbReference type="PANTHER" id="PTHR33490:SF7">
    <property type="entry name" value="BLR2979 PROTEIN"/>
    <property type="match status" value="1"/>
</dbReference>
<organism evidence="2 3">
    <name type="scientific">Pelagibacterium lentulum</name>
    <dbReference type="NCBI Taxonomy" id="2029865"/>
    <lineage>
        <taxon>Bacteria</taxon>
        <taxon>Pseudomonadati</taxon>
        <taxon>Pseudomonadota</taxon>
        <taxon>Alphaproteobacteria</taxon>
        <taxon>Hyphomicrobiales</taxon>
        <taxon>Devosiaceae</taxon>
        <taxon>Pelagibacterium</taxon>
    </lineage>
</organism>